<dbReference type="EC" id="3.2.2.4" evidence="1"/>
<dbReference type="NCBIfam" id="TIGR01717">
    <property type="entry name" value="AMP-nucleosdse"/>
    <property type="match status" value="1"/>
</dbReference>
<dbReference type="InterPro" id="IPR018953">
    <property type="entry name" value="AMP_nucleoside_Pase_N"/>
</dbReference>
<keyword evidence="5" id="KW-1185">Reference proteome</keyword>
<proteinExistence type="inferred from homology"/>
<dbReference type="InterPro" id="IPR000845">
    <property type="entry name" value="Nucleoside_phosphorylase_d"/>
</dbReference>
<reference evidence="4 5" key="1">
    <citation type="submission" date="2019-07" db="EMBL/GenBank/DDBJ databases">
        <title>Tepidimonas sediminis YIM 72259 draft genome.</title>
        <authorList>
            <person name="Da Costa M.S."/>
            <person name="Froufe H.J.C."/>
            <person name="Egas C."/>
            <person name="Albuquerque L."/>
        </authorList>
    </citation>
    <scope>NUCLEOTIDE SEQUENCE [LARGE SCALE GENOMIC DNA]</scope>
    <source>
        <strain evidence="4 5">YIM 72259</strain>
    </source>
</reference>
<evidence type="ECO:0000256" key="1">
    <source>
        <dbReference type="HAMAP-Rule" id="MF_01932"/>
    </source>
</evidence>
<accession>A0A554WIN4</accession>
<comment type="similarity">
    <text evidence="1">Belongs to the AMP nucleosidase family.</text>
</comment>
<organism evidence="4 5">
    <name type="scientific">Tepidimonas sediminis</name>
    <dbReference type="NCBI Taxonomy" id="2588941"/>
    <lineage>
        <taxon>Bacteria</taxon>
        <taxon>Pseudomonadati</taxon>
        <taxon>Pseudomonadota</taxon>
        <taxon>Betaproteobacteria</taxon>
        <taxon>Burkholderiales</taxon>
        <taxon>Tepidimonas</taxon>
    </lineage>
</organism>
<feature type="domain" description="Nucleoside phosphorylase" evidence="2">
    <location>
        <begin position="285"/>
        <end position="458"/>
    </location>
</feature>
<dbReference type="InterPro" id="IPR011271">
    <property type="entry name" value="AMP_nucleosidase"/>
</dbReference>
<dbReference type="RefSeq" id="WP_143896621.1">
    <property type="nucleotide sequence ID" value="NZ_VJND01000017.1"/>
</dbReference>
<dbReference type="Proteomes" id="UP000320225">
    <property type="component" value="Unassembled WGS sequence"/>
</dbReference>
<dbReference type="InterPro" id="IPR037109">
    <property type="entry name" value="AMP_N_sf"/>
</dbReference>
<comment type="caution">
    <text evidence="4">The sequence shown here is derived from an EMBL/GenBank/DDBJ whole genome shotgun (WGS) entry which is preliminary data.</text>
</comment>
<dbReference type="CDD" id="cd17762">
    <property type="entry name" value="AMN"/>
    <property type="match status" value="1"/>
</dbReference>
<dbReference type="Pfam" id="PF10423">
    <property type="entry name" value="AMNp_N"/>
    <property type="match status" value="1"/>
</dbReference>
<dbReference type="AlphaFoldDB" id="A0A554WIN4"/>
<dbReference type="Gene3D" id="3.30.1730.10">
    <property type="entry name" value="AMP nucleoside phosphorylase, N-terminal domain"/>
    <property type="match status" value="1"/>
</dbReference>
<keyword evidence="1 4" id="KW-0378">Hydrolase</keyword>
<dbReference type="PANTHER" id="PTHR43691">
    <property type="entry name" value="URIDINE PHOSPHORYLASE"/>
    <property type="match status" value="1"/>
</dbReference>
<dbReference type="GO" id="GO:0005829">
    <property type="term" value="C:cytosol"/>
    <property type="evidence" value="ECO:0007669"/>
    <property type="project" value="TreeGrafter"/>
</dbReference>
<evidence type="ECO:0000313" key="5">
    <source>
        <dbReference type="Proteomes" id="UP000320225"/>
    </source>
</evidence>
<keyword evidence="4" id="KW-0326">Glycosidase</keyword>
<dbReference type="PANTHER" id="PTHR43691:SF6">
    <property type="entry name" value="AMP NUCLEOSIDASE"/>
    <property type="match status" value="1"/>
</dbReference>
<gene>
    <name evidence="1 4" type="primary">amn</name>
    <name evidence="4" type="ORF">Tsedi_02214</name>
</gene>
<dbReference type="InterPro" id="IPR035994">
    <property type="entry name" value="Nucleoside_phosphorylase_sf"/>
</dbReference>
<dbReference type="SUPFAM" id="SSF53167">
    <property type="entry name" value="Purine and uridine phosphorylases"/>
    <property type="match status" value="1"/>
</dbReference>
<dbReference type="NCBIfam" id="NF006142">
    <property type="entry name" value="PRK08292.1"/>
    <property type="match status" value="1"/>
</dbReference>
<evidence type="ECO:0000259" key="2">
    <source>
        <dbReference type="Pfam" id="PF01048"/>
    </source>
</evidence>
<protein>
    <recommendedName>
        <fullName evidence="1">AMP nucleosidase</fullName>
        <ecNumber evidence="1">3.2.2.4</ecNumber>
    </recommendedName>
</protein>
<dbReference type="InterPro" id="IPR047039">
    <property type="entry name" value="AMN_phosphorylase"/>
</dbReference>
<dbReference type="EMBL" id="VJND01000017">
    <property type="protein sequence ID" value="TSE23433.1"/>
    <property type="molecule type" value="Genomic_DNA"/>
</dbReference>
<comment type="catalytic activity">
    <reaction evidence="1">
        <text>AMP + H2O = D-ribose 5-phosphate + adenine</text>
        <dbReference type="Rhea" id="RHEA:20129"/>
        <dbReference type="ChEBI" id="CHEBI:15377"/>
        <dbReference type="ChEBI" id="CHEBI:16708"/>
        <dbReference type="ChEBI" id="CHEBI:78346"/>
        <dbReference type="ChEBI" id="CHEBI:456215"/>
        <dbReference type="EC" id="3.2.2.4"/>
    </reaction>
</comment>
<dbReference type="OrthoDB" id="7945729at2"/>
<name>A0A554WIN4_9BURK</name>
<dbReference type="HAMAP" id="MF_01932">
    <property type="entry name" value="AMP_nucleosidase"/>
    <property type="match status" value="1"/>
</dbReference>
<dbReference type="GO" id="GO:0008714">
    <property type="term" value="F:AMP nucleosidase activity"/>
    <property type="evidence" value="ECO:0007669"/>
    <property type="project" value="UniProtKB-UniRule"/>
</dbReference>
<dbReference type="GO" id="GO:0044209">
    <property type="term" value="P:AMP salvage"/>
    <property type="evidence" value="ECO:0007669"/>
    <property type="project" value="InterPro"/>
</dbReference>
<evidence type="ECO:0000313" key="4">
    <source>
        <dbReference type="EMBL" id="TSE23433.1"/>
    </source>
</evidence>
<dbReference type="GO" id="GO:0009116">
    <property type="term" value="P:nucleoside metabolic process"/>
    <property type="evidence" value="ECO:0007669"/>
    <property type="project" value="InterPro"/>
</dbReference>
<dbReference type="Gene3D" id="3.40.50.1580">
    <property type="entry name" value="Nucleoside phosphorylase domain"/>
    <property type="match status" value="1"/>
</dbReference>
<evidence type="ECO:0000259" key="3">
    <source>
        <dbReference type="Pfam" id="PF10423"/>
    </source>
</evidence>
<sequence>MTTPVHTPAFVAPQRFTDPDAAVAHAARLYEAAVQHLRAALHDYLRQPLQADTALPRVRACYPAVRLHVPRPLDPLAARARQSHGFVTRTGRYETTLTRPDLFADYWREQFALLLQHHGEPLEIAISHEPIPLHFALGEDSAFEGELSAVQRARLGEVFDLPDLSAMDDAIANGLHVARDDAPQPLALFRAARIDYSLARLRHYGGTSPAWFQNFVLFTNYAFYVDEFVRLGRAQMQRPDSEYVAFVEPGNVVTWRAGLGAGERARLAGPEGSAPPRMPQMPAYHLVRADRSGITLVNIGVGPSNAKTATDHIAVLRPHAWLMLGHCAGLRHSQQLGDYVLAHAYVREDHVLDEELPLWVPIPALAEVQQALEGAVADVTGLQGAALKRVLRTGTVASTDNRNWELLPGAVAQRRLSLSRAIALDMESATIAANGFRFRVPYGTLLCVSDKPLHGAIKLPGMADRFYRERVDQHLRIGLRAVERLRAAGIDQLHSRKLRSFDEVAFQ</sequence>
<feature type="domain" description="AMP nucleoside phosphorylase N-terminal" evidence="3">
    <location>
        <begin position="21"/>
        <end position="181"/>
    </location>
</feature>
<comment type="function">
    <text evidence="1">Catalyzes the hydrolysis of the N-glycosidic bond of AMP to form adenine and ribose 5-phosphate. Involved in regulation of AMP concentrations.</text>
</comment>
<dbReference type="Pfam" id="PF01048">
    <property type="entry name" value="PNP_UDP_1"/>
    <property type="match status" value="1"/>
</dbReference>